<dbReference type="Proteomes" id="UP001056693">
    <property type="component" value="Unassembled WGS sequence"/>
</dbReference>
<evidence type="ECO:0000259" key="1">
    <source>
        <dbReference type="Pfam" id="PF13240"/>
    </source>
</evidence>
<gene>
    <name evidence="2" type="ORF">E2N93_01460</name>
</gene>
<name>A0ABT0NF08_9FIRM</name>
<reference evidence="2 3" key="1">
    <citation type="submission" date="2019-03" db="EMBL/GenBank/DDBJ databases">
        <authorList>
            <person name="Molinero N."/>
            <person name="Sanchez B."/>
            <person name="Walker A."/>
            <person name="Duncan S."/>
            <person name="Delgado S."/>
            <person name="Margolles A."/>
        </authorList>
    </citation>
    <scope>NUCLEOTIDE SEQUENCE [LARGE SCALE GENOMIC DNA]</scope>
    <source>
        <strain evidence="2 3">IPLA60002</strain>
    </source>
</reference>
<keyword evidence="3" id="KW-1185">Reference proteome</keyword>
<dbReference type="EMBL" id="SNUZ01000002">
    <property type="protein sequence ID" value="MCL3786694.1"/>
    <property type="molecule type" value="Genomic_DNA"/>
</dbReference>
<evidence type="ECO:0000313" key="2">
    <source>
        <dbReference type="EMBL" id="MCL3786694.1"/>
    </source>
</evidence>
<organism evidence="2 3">
    <name type="scientific">Ruminococcus bromii</name>
    <dbReference type="NCBI Taxonomy" id="40518"/>
    <lineage>
        <taxon>Bacteria</taxon>
        <taxon>Bacillati</taxon>
        <taxon>Bacillota</taxon>
        <taxon>Clostridia</taxon>
        <taxon>Eubacteriales</taxon>
        <taxon>Oscillospiraceae</taxon>
        <taxon>Ruminococcus</taxon>
    </lineage>
</organism>
<comment type="caution">
    <text evidence="2">The sequence shown here is derived from an EMBL/GenBank/DDBJ whole genome shotgun (WGS) entry which is preliminary data.</text>
</comment>
<proteinExistence type="predicted"/>
<evidence type="ECO:0000313" key="3">
    <source>
        <dbReference type="Proteomes" id="UP001056693"/>
    </source>
</evidence>
<sequence>MAFCTNCGSKLDDNSAFCTVCGTAVKNDVVNQPQQSQVVYEEFVPTLGMGRKFAFKEKSLIYSDKEYEYAKLKPITLITAPTFASNGVAQTTSEDGELLTLAFSRKDNARFNSVLSYANEQINAEHGNAKKYKFVLQSPSGSKVEVYSDYLIVYYIKGETTKGSESVNKISKGFGLNGNGLTGKITGGLGKAIDSIGSLGTGINNTFKCGATGDIIMFADLNVNISGDNLIINEYSIPIGQQNFNLAKEIIDYIDNTLKSANEKAEIPPITSEVWEPIVGKIKEFNFYGKSLRIPENLDVFNSYRSKFKEIAQKCLERARSEYDLKINDFISFMEFFPKIYADNLSPIIQKAVDVLVANGNWTVTFDSFYEQHTSEFHLGIDDYNAMTESVNLTVANNQRSVAGVMSHVPTMVGGGFGFKGALKGVAMATTFNAVTQGISNAAIKNARNITPPQQAELYGRIKADILLKRVFLDYWNVYISLVCTLKNSGSDIWWQTRDADQQYKNIFQNLSNPNFPQDKVLDTLIELIVTNPYSPEYYEFAISRFGQSEDITKIKEYFGLTE</sequence>
<feature type="domain" description="Zinc-ribbon" evidence="1">
    <location>
        <begin position="3"/>
        <end position="24"/>
    </location>
</feature>
<dbReference type="Pfam" id="PF13240">
    <property type="entry name" value="Zn_Ribbon_1"/>
    <property type="match status" value="1"/>
</dbReference>
<dbReference type="RefSeq" id="WP_249375871.1">
    <property type="nucleotide sequence ID" value="NZ_SNUZ01000002.1"/>
</dbReference>
<protein>
    <submittedName>
        <fullName evidence="2">Zinc ribbon domain-containing protein</fullName>
    </submittedName>
</protein>
<dbReference type="InterPro" id="IPR026870">
    <property type="entry name" value="Zinc_ribbon_dom"/>
</dbReference>
<accession>A0ABT0NF08</accession>